<reference evidence="1 2" key="1">
    <citation type="journal article" date="2018" name="Sci. Rep.">
        <title>Genomic signatures of local adaptation to the degree of environmental predictability in rotifers.</title>
        <authorList>
            <person name="Franch-Gras L."/>
            <person name="Hahn C."/>
            <person name="Garcia-Roger E.M."/>
            <person name="Carmona M.J."/>
            <person name="Serra M."/>
            <person name="Gomez A."/>
        </authorList>
    </citation>
    <scope>NUCLEOTIDE SEQUENCE [LARGE SCALE GENOMIC DNA]</scope>
    <source>
        <strain evidence="1">HYR1</strain>
    </source>
</reference>
<evidence type="ECO:0000313" key="1">
    <source>
        <dbReference type="EMBL" id="RNA34985.1"/>
    </source>
</evidence>
<sequence>MGPLLAQSLDAAQHVGHQVFGALVEQSVVVQSGYVGQSQRKVHVKQVFVFVGLAHQRVQQIDDTSVQTWIVLHKLAEHMLEDVGRVGVGVHRVDVVQVEAVKREAGGRDGRRVFCGVGVAVDQLGVAVEFARPNAPDQLKTLLDHVLDERVGVDVLVVAVEAHEQWEQLLKLVKVKQFVQEHAKFSDFLLVTGRVEESERA</sequence>
<dbReference type="EMBL" id="REGN01001391">
    <property type="protein sequence ID" value="RNA34985.1"/>
    <property type="molecule type" value="Genomic_DNA"/>
</dbReference>
<gene>
    <name evidence="1" type="ORF">BpHYR1_032814</name>
</gene>
<organism evidence="1 2">
    <name type="scientific">Brachionus plicatilis</name>
    <name type="common">Marine rotifer</name>
    <name type="synonym">Brachionus muelleri</name>
    <dbReference type="NCBI Taxonomy" id="10195"/>
    <lineage>
        <taxon>Eukaryota</taxon>
        <taxon>Metazoa</taxon>
        <taxon>Spiralia</taxon>
        <taxon>Gnathifera</taxon>
        <taxon>Rotifera</taxon>
        <taxon>Eurotatoria</taxon>
        <taxon>Monogononta</taxon>
        <taxon>Pseudotrocha</taxon>
        <taxon>Ploima</taxon>
        <taxon>Brachionidae</taxon>
        <taxon>Brachionus</taxon>
    </lineage>
</organism>
<dbReference type="AlphaFoldDB" id="A0A3M7SH24"/>
<evidence type="ECO:0000313" key="2">
    <source>
        <dbReference type="Proteomes" id="UP000276133"/>
    </source>
</evidence>
<comment type="caution">
    <text evidence="1">The sequence shown here is derived from an EMBL/GenBank/DDBJ whole genome shotgun (WGS) entry which is preliminary data.</text>
</comment>
<keyword evidence="2" id="KW-1185">Reference proteome</keyword>
<name>A0A3M7SH24_BRAPC</name>
<proteinExistence type="predicted"/>
<dbReference type="Proteomes" id="UP000276133">
    <property type="component" value="Unassembled WGS sequence"/>
</dbReference>
<protein>
    <submittedName>
        <fullName evidence="1">Uncharacterized protein</fullName>
    </submittedName>
</protein>
<accession>A0A3M7SH24</accession>